<feature type="compositionally biased region" description="Polar residues" evidence="1">
    <location>
        <begin position="19"/>
        <end position="28"/>
    </location>
</feature>
<proteinExistence type="predicted"/>
<evidence type="ECO:0000256" key="1">
    <source>
        <dbReference type="SAM" id="MobiDB-lite"/>
    </source>
</evidence>
<gene>
    <name evidence="2" type="ORF">B296_00036129</name>
</gene>
<name>A0A426XR35_ENSVE</name>
<accession>A0A426XR35</accession>
<dbReference type="Proteomes" id="UP000287651">
    <property type="component" value="Unassembled WGS sequence"/>
</dbReference>
<reference evidence="2 3" key="1">
    <citation type="journal article" date="2014" name="Agronomy (Basel)">
        <title>A Draft Genome Sequence for Ensete ventricosum, the Drought-Tolerant Tree Against Hunger.</title>
        <authorList>
            <person name="Harrison J."/>
            <person name="Moore K.A."/>
            <person name="Paszkiewicz K."/>
            <person name="Jones T."/>
            <person name="Grant M."/>
            <person name="Ambacheew D."/>
            <person name="Muzemil S."/>
            <person name="Studholme D.J."/>
        </authorList>
    </citation>
    <scope>NUCLEOTIDE SEQUENCE [LARGE SCALE GENOMIC DNA]</scope>
</reference>
<comment type="caution">
    <text evidence="2">The sequence shown here is derived from an EMBL/GenBank/DDBJ whole genome shotgun (WGS) entry which is preliminary data.</text>
</comment>
<dbReference type="AlphaFoldDB" id="A0A426XR35"/>
<organism evidence="2 3">
    <name type="scientific">Ensete ventricosum</name>
    <name type="common">Abyssinian banana</name>
    <name type="synonym">Musa ensete</name>
    <dbReference type="NCBI Taxonomy" id="4639"/>
    <lineage>
        <taxon>Eukaryota</taxon>
        <taxon>Viridiplantae</taxon>
        <taxon>Streptophyta</taxon>
        <taxon>Embryophyta</taxon>
        <taxon>Tracheophyta</taxon>
        <taxon>Spermatophyta</taxon>
        <taxon>Magnoliopsida</taxon>
        <taxon>Liliopsida</taxon>
        <taxon>Zingiberales</taxon>
        <taxon>Musaceae</taxon>
        <taxon>Ensete</taxon>
    </lineage>
</organism>
<protein>
    <submittedName>
        <fullName evidence="2">Uncharacterized protein</fullName>
    </submittedName>
</protein>
<dbReference type="EMBL" id="AMZH03018204">
    <property type="protein sequence ID" value="RRT41910.1"/>
    <property type="molecule type" value="Genomic_DNA"/>
</dbReference>
<sequence length="198" mass="20581">MPTGGRPLRAAAPCRGPSRSRSPLTGSQAMAGYPYRGPGRGQPPLHADSMHVAASPPQAAPTFAANRCNKHGRPPAYCLHVGVAGYGLAPSEATDCCQGPLQGATRLQQVWVVARDQHARGRRSQGQQPISGRPIVGATPIGVAPMVAPPSRTVPACKGGAYGHSARRSYRPRGSDARLPTRAMTLATKEAARGQGGR</sequence>
<feature type="region of interest" description="Disordered" evidence="1">
    <location>
        <begin position="1"/>
        <end position="44"/>
    </location>
</feature>
<evidence type="ECO:0000313" key="2">
    <source>
        <dbReference type="EMBL" id="RRT41910.1"/>
    </source>
</evidence>
<evidence type="ECO:0000313" key="3">
    <source>
        <dbReference type="Proteomes" id="UP000287651"/>
    </source>
</evidence>
<feature type="region of interest" description="Disordered" evidence="1">
    <location>
        <begin position="158"/>
        <end position="198"/>
    </location>
</feature>